<feature type="domain" description="RCK C-terminal" evidence="2">
    <location>
        <begin position="135"/>
        <end position="216"/>
    </location>
</feature>
<dbReference type="EMBL" id="AM286690">
    <property type="protein sequence ID" value="CAL15719.1"/>
    <property type="molecule type" value="Genomic_DNA"/>
</dbReference>
<evidence type="ECO:0000313" key="4">
    <source>
        <dbReference type="Proteomes" id="UP000008871"/>
    </source>
</evidence>
<evidence type="ECO:0000259" key="2">
    <source>
        <dbReference type="PROSITE" id="PS51202"/>
    </source>
</evidence>
<gene>
    <name evidence="3" type="ordered locus">ABO_0271</name>
</gene>
<dbReference type="PROSITE" id="PS51202">
    <property type="entry name" value="RCK_C"/>
    <property type="match status" value="1"/>
</dbReference>
<accession>Q0VSX9</accession>
<dbReference type="InterPro" id="IPR006037">
    <property type="entry name" value="RCK_C"/>
</dbReference>
<dbReference type="InterPro" id="IPR036721">
    <property type="entry name" value="RCK_C_sf"/>
</dbReference>
<reference evidence="3 4" key="1">
    <citation type="journal article" date="2006" name="Nat. Biotechnol.">
        <title>Genome sequence of the ubiquitous hydrocarbon-degrading marine bacterium Alcanivorax borkumensis.</title>
        <authorList>
            <person name="Schneiker S."/>
            <person name="Martins dos Santos V.A.P."/>
            <person name="Bartels D."/>
            <person name="Bekel T."/>
            <person name="Brecht M."/>
            <person name="Buhrmester J."/>
            <person name="Chernikova T.N."/>
            <person name="Denaro R."/>
            <person name="Ferrer M."/>
            <person name="Gertler C."/>
            <person name="Goesmann A."/>
            <person name="Golyshina O.V."/>
            <person name="Kaminski F."/>
            <person name="Khachane A.N."/>
            <person name="Lang S."/>
            <person name="Linke B."/>
            <person name="McHardy A.C."/>
            <person name="Meyer F."/>
            <person name="Nechitaylo T."/>
            <person name="Puehler A."/>
            <person name="Regenhardt D."/>
            <person name="Rupp O."/>
            <person name="Sabirova J.S."/>
            <person name="Selbitschka W."/>
            <person name="Yakimov M.M."/>
            <person name="Timmis K.N."/>
            <person name="Vorhoelter F.-J."/>
            <person name="Weidner S."/>
            <person name="Kaiser O."/>
            <person name="Golyshin P.N."/>
        </authorList>
    </citation>
    <scope>NUCLEOTIDE SEQUENCE [LARGE SCALE GENOMIC DNA]</scope>
    <source>
        <strain evidence="4">ATCC 700651 / DSM 11573 / NCIMB 13689 / SK2</strain>
    </source>
</reference>
<protein>
    <submittedName>
        <fullName evidence="3">Potassium uptake protein TrkA</fullName>
    </submittedName>
</protein>
<dbReference type="InterPro" id="IPR036291">
    <property type="entry name" value="NAD(P)-bd_dom_sf"/>
</dbReference>
<dbReference type="Gene3D" id="3.30.70.1450">
    <property type="entry name" value="Regulator of K+ conductance, C-terminal domain"/>
    <property type="match status" value="1"/>
</dbReference>
<dbReference type="Pfam" id="PF02080">
    <property type="entry name" value="TrkA_C"/>
    <property type="match status" value="1"/>
</dbReference>
<dbReference type="SUPFAM" id="SSF51735">
    <property type="entry name" value="NAD(P)-binding Rossmann-fold domains"/>
    <property type="match status" value="1"/>
</dbReference>
<dbReference type="SUPFAM" id="SSF116726">
    <property type="entry name" value="TrkA C-terminal domain-like"/>
    <property type="match status" value="1"/>
</dbReference>
<dbReference type="Proteomes" id="UP000008871">
    <property type="component" value="Chromosome"/>
</dbReference>
<dbReference type="RefSeq" id="WP_011587567.1">
    <property type="nucleotide sequence ID" value="NC_008260.1"/>
</dbReference>
<dbReference type="InterPro" id="IPR003148">
    <property type="entry name" value="RCK_N"/>
</dbReference>
<organism evidence="3 4">
    <name type="scientific">Alcanivorax borkumensis (strain ATCC 700651 / DSM 11573 / NCIMB 13689 / SK2)</name>
    <dbReference type="NCBI Taxonomy" id="393595"/>
    <lineage>
        <taxon>Bacteria</taxon>
        <taxon>Pseudomonadati</taxon>
        <taxon>Pseudomonadota</taxon>
        <taxon>Gammaproteobacteria</taxon>
        <taxon>Oceanospirillales</taxon>
        <taxon>Alcanivoracaceae</taxon>
        <taxon>Alcanivorax</taxon>
    </lineage>
</organism>
<feature type="domain" description="RCK N-terminal" evidence="1">
    <location>
        <begin position="2"/>
        <end position="119"/>
    </location>
</feature>
<dbReference type="STRING" id="393595.ABO_0271"/>
<dbReference type="GO" id="GO:0006813">
    <property type="term" value="P:potassium ion transport"/>
    <property type="evidence" value="ECO:0007669"/>
    <property type="project" value="InterPro"/>
</dbReference>
<dbReference type="OrthoDB" id="9776294at2"/>
<name>Q0VSX9_ALCBS</name>
<dbReference type="AlphaFoldDB" id="Q0VSX9"/>
<evidence type="ECO:0000313" key="3">
    <source>
        <dbReference type="EMBL" id="CAL15719.1"/>
    </source>
</evidence>
<dbReference type="Gene3D" id="3.40.50.720">
    <property type="entry name" value="NAD(P)-binding Rossmann-like Domain"/>
    <property type="match status" value="1"/>
</dbReference>
<keyword evidence="4" id="KW-1185">Reference proteome</keyword>
<sequence>MKHQYAVIGLGSFGSTIAQELTRLGHDVMGVDIDGERVECYADKLSQTLIADGTNDKVIAELEMTAFDAVVVAIGENLEASILTTLALKSAEVEQVWVKAISEPHHRILSRLGANRIIHPEHEMGIRVAQTIVHPEMLDYISLGNDWLVVEVKVDKRFAGKAASELPLGDDELRLALVKRGTQVWQSPFEDLLLQERDQLVLMGTLNDLLRFSKAQ</sequence>
<dbReference type="PANTHER" id="PTHR43833">
    <property type="entry name" value="POTASSIUM CHANNEL PROTEIN 2-RELATED-RELATED"/>
    <property type="match status" value="1"/>
</dbReference>
<proteinExistence type="predicted"/>
<dbReference type="HOGENOM" id="CLU_046525_3_1_6"/>
<dbReference type="eggNOG" id="COG0569">
    <property type="taxonomic scope" value="Bacteria"/>
</dbReference>
<dbReference type="GO" id="GO:0008324">
    <property type="term" value="F:monoatomic cation transmembrane transporter activity"/>
    <property type="evidence" value="ECO:0007669"/>
    <property type="project" value="InterPro"/>
</dbReference>
<dbReference type="PROSITE" id="PS51201">
    <property type="entry name" value="RCK_N"/>
    <property type="match status" value="1"/>
</dbReference>
<dbReference type="InterPro" id="IPR050721">
    <property type="entry name" value="Trk_Ktr_HKT_K-transport"/>
</dbReference>
<dbReference type="KEGG" id="abo:ABO_0271"/>
<dbReference type="Pfam" id="PF02254">
    <property type="entry name" value="TrkA_N"/>
    <property type="match status" value="1"/>
</dbReference>
<dbReference type="PANTHER" id="PTHR43833:SF7">
    <property type="entry name" value="KTR SYSTEM POTASSIUM UPTAKE PROTEIN C"/>
    <property type="match status" value="1"/>
</dbReference>
<evidence type="ECO:0000259" key="1">
    <source>
        <dbReference type="PROSITE" id="PS51201"/>
    </source>
</evidence>